<name>A0A1S3FWD2_DIPOR</name>
<evidence type="ECO:0000256" key="1">
    <source>
        <dbReference type="SAM" id="Phobius"/>
    </source>
</evidence>
<reference evidence="3 4" key="1">
    <citation type="submission" date="2025-04" db="UniProtKB">
        <authorList>
            <consortium name="RefSeq"/>
        </authorList>
    </citation>
    <scope>IDENTIFICATION</scope>
    <source>
        <tissue evidence="3 4">Kidney</tissue>
    </source>
</reference>
<dbReference type="GeneTree" id="ENSGT00390000011255"/>
<gene>
    <name evidence="3 4" type="primary">Gapt</name>
</gene>
<dbReference type="STRING" id="10020.ENSDORP00000026411"/>
<keyword evidence="1" id="KW-1133">Transmembrane helix</keyword>
<keyword evidence="2" id="KW-1185">Reference proteome</keyword>
<dbReference type="GeneID" id="105992387"/>
<dbReference type="AlphaFoldDB" id="A0A1S3FWD2"/>
<dbReference type="Proteomes" id="UP000081671">
    <property type="component" value="Unplaced"/>
</dbReference>
<dbReference type="GO" id="GO:0005886">
    <property type="term" value="C:plasma membrane"/>
    <property type="evidence" value="ECO:0007669"/>
    <property type="project" value="Ensembl"/>
</dbReference>
<accession>A0A1S3FWD2</accession>
<dbReference type="GO" id="GO:0002322">
    <property type="term" value="P:B cell proliferation involved in immune response"/>
    <property type="evidence" value="ECO:0007669"/>
    <property type="project" value="Ensembl"/>
</dbReference>
<organism evidence="2 4">
    <name type="scientific">Dipodomys ordii</name>
    <name type="common">Ord's kangaroo rat</name>
    <dbReference type="NCBI Taxonomy" id="10020"/>
    <lineage>
        <taxon>Eukaryota</taxon>
        <taxon>Metazoa</taxon>
        <taxon>Chordata</taxon>
        <taxon>Craniata</taxon>
        <taxon>Vertebrata</taxon>
        <taxon>Euteleostomi</taxon>
        <taxon>Mammalia</taxon>
        <taxon>Eutheria</taxon>
        <taxon>Euarchontoglires</taxon>
        <taxon>Glires</taxon>
        <taxon>Rodentia</taxon>
        <taxon>Castorimorpha</taxon>
        <taxon>Heteromyidae</taxon>
        <taxon>Dipodomyinae</taxon>
        <taxon>Dipodomys</taxon>
    </lineage>
</organism>
<feature type="transmembrane region" description="Helical" evidence="1">
    <location>
        <begin position="12"/>
        <end position="33"/>
    </location>
</feature>
<dbReference type="InterPro" id="IPR021082">
    <property type="entry name" value="Protein_GAPT"/>
</dbReference>
<dbReference type="GO" id="GO:0005794">
    <property type="term" value="C:Golgi apparatus"/>
    <property type="evidence" value="ECO:0007669"/>
    <property type="project" value="Ensembl"/>
</dbReference>
<dbReference type="RefSeq" id="XP_012880694.1">
    <property type="nucleotide sequence ID" value="XM_013025240.1"/>
</dbReference>
<sequence length="157" mass="18126">MLKGYGNTSVAILLGISLVVFLVFCGIGCVWHWKHHKATRFTLPKFLQRRSSRRKAYMKNLYLGTHIIGLRSKTSVETQDHKSTVKETKMHSNYENMEAGLPKAKEETEKGLYENTCPSNVTEPIYKNEMSPYYNFKKLQTSQVPPDEDIYILPDSY</sequence>
<evidence type="ECO:0000313" key="3">
    <source>
        <dbReference type="RefSeq" id="XP_012880694.1"/>
    </source>
</evidence>
<dbReference type="OMA" id="WHWKHRN"/>
<dbReference type="Pfam" id="PF11770">
    <property type="entry name" value="GAPT"/>
    <property type="match status" value="1"/>
</dbReference>
<dbReference type="CTD" id="202309"/>
<evidence type="ECO:0000313" key="2">
    <source>
        <dbReference type="Proteomes" id="UP000081671"/>
    </source>
</evidence>
<dbReference type="PANTHER" id="PTHR37350">
    <property type="entry name" value="PROTEIN GAPT"/>
    <property type="match status" value="1"/>
</dbReference>
<dbReference type="OrthoDB" id="9832665at2759"/>
<evidence type="ECO:0000313" key="4">
    <source>
        <dbReference type="RefSeq" id="XP_012880695.1"/>
    </source>
</evidence>
<dbReference type="PRINTS" id="PR02077">
    <property type="entry name" value="PROTEINGAPT"/>
</dbReference>
<protein>
    <submittedName>
        <fullName evidence="3 4">Protein GAPT</fullName>
    </submittedName>
</protein>
<dbReference type="RefSeq" id="XP_012880695.1">
    <property type="nucleotide sequence ID" value="XM_013025241.1"/>
</dbReference>
<dbReference type="GO" id="GO:0001782">
    <property type="term" value="P:B cell homeostasis"/>
    <property type="evidence" value="ECO:0007669"/>
    <property type="project" value="Ensembl"/>
</dbReference>
<keyword evidence="1" id="KW-0472">Membrane</keyword>
<keyword evidence="1" id="KW-0812">Transmembrane</keyword>
<dbReference type="PANTHER" id="PTHR37350:SF1">
    <property type="entry name" value="PROTEIN GAPT"/>
    <property type="match status" value="1"/>
</dbReference>
<proteinExistence type="predicted"/>
<dbReference type="KEGG" id="dord:105992387"/>